<dbReference type="KEGG" id="ehx:EMIHUDRAFT_219861"/>
<dbReference type="GO" id="GO:0005634">
    <property type="term" value="C:nucleus"/>
    <property type="evidence" value="ECO:0007669"/>
    <property type="project" value="TreeGrafter"/>
</dbReference>
<evidence type="ECO:0000313" key="2">
    <source>
        <dbReference type="EnsemblProtists" id="EOD05775"/>
    </source>
</evidence>
<name>A0A0D3I3E0_EMIH1</name>
<dbReference type="PANTHER" id="PTHR46167:SF1">
    <property type="entry name" value="N-LYSINE METHYLTRANSFERASE KMT5A"/>
    <property type="match status" value="1"/>
</dbReference>
<dbReference type="HOGENOM" id="CLU_1139785_0_0_1"/>
<organism evidence="2 3">
    <name type="scientific">Emiliania huxleyi (strain CCMP1516)</name>
    <dbReference type="NCBI Taxonomy" id="280463"/>
    <lineage>
        <taxon>Eukaryota</taxon>
        <taxon>Haptista</taxon>
        <taxon>Haptophyta</taxon>
        <taxon>Prymnesiophyceae</taxon>
        <taxon>Isochrysidales</taxon>
        <taxon>Noelaerhabdaceae</taxon>
        <taxon>Emiliania</taxon>
    </lineage>
</organism>
<reference evidence="3" key="1">
    <citation type="journal article" date="2013" name="Nature">
        <title>Pan genome of the phytoplankton Emiliania underpins its global distribution.</title>
        <authorList>
            <person name="Read B.A."/>
            <person name="Kegel J."/>
            <person name="Klute M.J."/>
            <person name="Kuo A."/>
            <person name="Lefebvre S.C."/>
            <person name="Maumus F."/>
            <person name="Mayer C."/>
            <person name="Miller J."/>
            <person name="Monier A."/>
            <person name="Salamov A."/>
            <person name="Young J."/>
            <person name="Aguilar M."/>
            <person name="Claverie J.M."/>
            <person name="Frickenhaus S."/>
            <person name="Gonzalez K."/>
            <person name="Herman E.K."/>
            <person name="Lin Y.C."/>
            <person name="Napier J."/>
            <person name="Ogata H."/>
            <person name="Sarno A.F."/>
            <person name="Shmutz J."/>
            <person name="Schroeder D."/>
            <person name="de Vargas C."/>
            <person name="Verret F."/>
            <person name="von Dassow P."/>
            <person name="Valentin K."/>
            <person name="Van de Peer Y."/>
            <person name="Wheeler G."/>
            <person name="Dacks J.B."/>
            <person name="Delwiche C.F."/>
            <person name="Dyhrman S.T."/>
            <person name="Glockner G."/>
            <person name="John U."/>
            <person name="Richards T."/>
            <person name="Worden A.Z."/>
            <person name="Zhang X."/>
            <person name="Grigoriev I.V."/>
            <person name="Allen A.E."/>
            <person name="Bidle K."/>
            <person name="Borodovsky M."/>
            <person name="Bowler C."/>
            <person name="Brownlee C."/>
            <person name="Cock J.M."/>
            <person name="Elias M."/>
            <person name="Gladyshev V.N."/>
            <person name="Groth M."/>
            <person name="Guda C."/>
            <person name="Hadaegh A."/>
            <person name="Iglesias-Rodriguez M.D."/>
            <person name="Jenkins J."/>
            <person name="Jones B.M."/>
            <person name="Lawson T."/>
            <person name="Leese F."/>
            <person name="Lindquist E."/>
            <person name="Lobanov A."/>
            <person name="Lomsadze A."/>
            <person name="Malik S.B."/>
            <person name="Marsh M.E."/>
            <person name="Mackinder L."/>
            <person name="Mock T."/>
            <person name="Mueller-Roeber B."/>
            <person name="Pagarete A."/>
            <person name="Parker M."/>
            <person name="Probert I."/>
            <person name="Quesneville H."/>
            <person name="Raines C."/>
            <person name="Rensing S.A."/>
            <person name="Riano-Pachon D.M."/>
            <person name="Richier S."/>
            <person name="Rokitta S."/>
            <person name="Shiraiwa Y."/>
            <person name="Soanes D.M."/>
            <person name="van der Giezen M."/>
            <person name="Wahlund T.M."/>
            <person name="Williams B."/>
            <person name="Wilson W."/>
            <person name="Wolfe G."/>
            <person name="Wurch L.L."/>
        </authorList>
    </citation>
    <scope>NUCLEOTIDE SEQUENCE</scope>
</reference>
<sequence length="244" mass="27292">MRIFAERDGVSIAPSPGKGHGVFAARHIPAEVSVGDYAGDILSQRDVEVRYEAAPRAHALWCEADEAWLRRRGALGIGCSGDYIFRVGDDTFVDSEEYATANWTRFLNHGADANLRVKSLLKGMDGRPRVWFQALRDIEPGEELLWDYGESYWRASDVLYQYWGYAWVYAATIANATFAVRDTGKSAYELKTGQRPKMNMFYPWACKMIVKSPPHLVANGVSPTGEMAAFLGILSNYMSRHPPG</sequence>
<protein>
    <recommendedName>
        <fullName evidence="1">SET domain-containing protein</fullName>
    </recommendedName>
</protein>
<dbReference type="SMART" id="SM00317">
    <property type="entry name" value="SET"/>
    <property type="match status" value="1"/>
</dbReference>
<dbReference type="AlphaFoldDB" id="A0A0D3I3E0"/>
<dbReference type="GO" id="GO:0005700">
    <property type="term" value="C:polytene chromosome"/>
    <property type="evidence" value="ECO:0007669"/>
    <property type="project" value="TreeGrafter"/>
</dbReference>
<evidence type="ECO:0000259" key="1">
    <source>
        <dbReference type="PROSITE" id="PS50280"/>
    </source>
</evidence>
<dbReference type="PROSITE" id="PS50280">
    <property type="entry name" value="SET"/>
    <property type="match status" value="1"/>
</dbReference>
<dbReference type="InterPro" id="IPR001214">
    <property type="entry name" value="SET_dom"/>
</dbReference>
<keyword evidence="3" id="KW-1185">Reference proteome</keyword>
<dbReference type="PANTHER" id="PTHR46167">
    <property type="entry name" value="N-LYSINE METHYLTRANSFERASE KMT5A"/>
    <property type="match status" value="1"/>
</dbReference>
<dbReference type="SUPFAM" id="SSF82199">
    <property type="entry name" value="SET domain"/>
    <property type="match status" value="1"/>
</dbReference>
<dbReference type="STRING" id="2903.R1CTX6"/>
<dbReference type="Proteomes" id="UP000013827">
    <property type="component" value="Unassembled WGS sequence"/>
</dbReference>
<reference evidence="2" key="2">
    <citation type="submission" date="2024-10" db="UniProtKB">
        <authorList>
            <consortium name="EnsemblProtists"/>
        </authorList>
    </citation>
    <scope>IDENTIFICATION</scope>
</reference>
<dbReference type="GO" id="GO:0042799">
    <property type="term" value="F:histone H4K20 methyltransferase activity"/>
    <property type="evidence" value="ECO:0007669"/>
    <property type="project" value="TreeGrafter"/>
</dbReference>
<accession>A0A0D3I3E0</accession>
<dbReference type="eggNOG" id="KOG1082">
    <property type="taxonomic scope" value="Eukaryota"/>
</dbReference>
<dbReference type="InterPro" id="IPR051760">
    <property type="entry name" value="KMT5A"/>
</dbReference>
<evidence type="ECO:0000313" key="3">
    <source>
        <dbReference type="Proteomes" id="UP000013827"/>
    </source>
</evidence>
<dbReference type="PaxDb" id="2903-EOD05775"/>
<dbReference type="EnsemblProtists" id="EOD05775">
    <property type="protein sequence ID" value="EOD05775"/>
    <property type="gene ID" value="EMIHUDRAFT_219861"/>
</dbReference>
<dbReference type="GO" id="GO:0006357">
    <property type="term" value="P:regulation of transcription by RNA polymerase II"/>
    <property type="evidence" value="ECO:0007669"/>
    <property type="project" value="TreeGrafter"/>
</dbReference>
<feature type="domain" description="SET" evidence="1">
    <location>
        <begin position="8"/>
        <end position="149"/>
    </location>
</feature>
<dbReference type="Pfam" id="PF00856">
    <property type="entry name" value="SET"/>
    <property type="match status" value="1"/>
</dbReference>
<proteinExistence type="predicted"/>
<dbReference type="Gene3D" id="2.170.270.10">
    <property type="entry name" value="SET domain"/>
    <property type="match status" value="1"/>
</dbReference>
<dbReference type="GeneID" id="17251971"/>
<dbReference type="RefSeq" id="XP_005758204.1">
    <property type="nucleotide sequence ID" value="XM_005758147.1"/>
</dbReference>
<dbReference type="InterPro" id="IPR046341">
    <property type="entry name" value="SET_dom_sf"/>
</dbReference>